<keyword evidence="2" id="KW-1185">Reference proteome</keyword>
<evidence type="ECO:0000313" key="1">
    <source>
        <dbReference type="EMBL" id="RXI41996.1"/>
    </source>
</evidence>
<comment type="caution">
    <text evidence="1">The sequence shown here is derived from an EMBL/GenBank/DDBJ whole genome shotgun (WGS) entry which is preliminary data.</text>
</comment>
<sequence>MIIKNLGKIVFLTFFPIFLFADVIFNQKVVKNKAYLNETIRVILELSVSNDLEIEQVDFQKYETSDFWIKEFVSKKITKMQNETIYSYEYLLDAKNTGEFVLPKQTIEITSQEIRKSKKWQKVYSNEEKITISPLYDNQAIQGDYIINLNIDRTKIKANEAINLNLEITGKGNIQDIKAFDLSLNEQMIYKDKPIITKEFMDDSYQGKFTQKFMIIANKSFTIPSFQFEYFDLKKNIVKKVLTEPIYIEVEELPILQKENSNLKYIFAFIGFIIGLFSLFLYKYLKNYYKRLNSPFLIKIKKAKSDKELYNLLIKHPNNSYFKDTIKLLEENIYENKKNKIDKKYLINLIHKIRY</sequence>
<proteinExistence type="predicted"/>
<accession>A0A6M8NJZ6</accession>
<reference evidence="1 2" key="1">
    <citation type="submission" date="2017-09" db="EMBL/GenBank/DDBJ databases">
        <title>Genomics of the genus Arcobacter.</title>
        <authorList>
            <person name="Perez-Cataluna A."/>
            <person name="Figueras M.J."/>
            <person name="Salas-Masso N."/>
        </authorList>
    </citation>
    <scope>NUCLEOTIDE SEQUENCE [LARGE SCALE GENOMIC DNA]</scope>
    <source>
        <strain evidence="1 2">CECT 7834</strain>
    </source>
</reference>
<dbReference type="Pfam" id="PF13584">
    <property type="entry name" value="BatD"/>
    <property type="match status" value="2"/>
</dbReference>
<organism evidence="1 2">
    <name type="scientific">Arcobacter cloacae</name>
    <dbReference type="NCBI Taxonomy" id="1054034"/>
    <lineage>
        <taxon>Bacteria</taxon>
        <taxon>Pseudomonadati</taxon>
        <taxon>Campylobacterota</taxon>
        <taxon>Epsilonproteobacteria</taxon>
        <taxon>Campylobacterales</taxon>
        <taxon>Arcobacteraceae</taxon>
        <taxon>Arcobacter</taxon>
    </lineage>
</organism>
<dbReference type="EMBL" id="NXII01000005">
    <property type="protein sequence ID" value="RXI41996.1"/>
    <property type="molecule type" value="Genomic_DNA"/>
</dbReference>
<dbReference type="RefSeq" id="WP_129013216.1">
    <property type="nucleotide sequence ID" value="NZ_CBCSEI010000005.1"/>
</dbReference>
<name>A0A6M8NJZ6_9BACT</name>
<dbReference type="InterPro" id="IPR025738">
    <property type="entry name" value="BatD"/>
</dbReference>
<gene>
    <name evidence="1" type="ORF">CP963_05390</name>
</gene>
<dbReference type="Proteomes" id="UP000290378">
    <property type="component" value="Unassembled WGS sequence"/>
</dbReference>
<evidence type="ECO:0000313" key="2">
    <source>
        <dbReference type="Proteomes" id="UP000290378"/>
    </source>
</evidence>
<dbReference type="AlphaFoldDB" id="A0A6M8NJZ6"/>
<protein>
    <submittedName>
        <fullName evidence="1">Uncharacterized protein</fullName>
    </submittedName>
</protein>